<feature type="compositionally biased region" description="Low complexity" evidence="3">
    <location>
        <begin position="225"/>
        <end position="248"/>
    </location>
</feature>
<evidence type="ECO:0000313" key="5">
    <source>
        <dbReference type="EMBL" id="GME78890.1"/>
    </source>
</evidence>
<evidence type="ECO:0000256" key="1">
    <source>
        <dbReference type="ARBA" id="ARBA00023054"/>
    </source>
</evidence>
<comment type="caution">
    <text evidence="5">The sequence shown here is derived from an EMBL/GenBank/DDBJ whole genome shotgun (WGS) entry which is preliminary data.</text>
</comment>
<name>A0A9W6T7U7_CANBO</name>
<dbReference type="Proteomes" id="UP001165120">
    <property type="component" value="Unassembled WGS sequence"/>
</dbReference>
<feature type="coiled-coil region" evidence="2">
    <location>
        <begin position="147"/>
        <end position="174"/>
    </location>
</feature>
<dbReference type="InterPro" id="IPR040351">
    <property type="entry name" value="RAB3IL/RAB3IP/Sec2"/>
</dbReference>
<feature type="compositionally biased region" description="Low complexity" evidence="3">
    <location>
        <begin position="182"/>
        <end position="193"/>
    </location>
</feature>
<keyword evidence="1 2" id="KW-0175">Coiled coil</keyword>
<evidence type="ECO:0000256" key="3">
    <source>
        <dbReference type="SAM" id="MobiDB-lite"/>
    </source>
</evidence>
<dbReference type="GO" id="GO:0005085">
    <property type="term" value="F:guanyl-nucleotide exchange factor activity"/>
    <property type="evidence" value="ECO:0007669"/>
    <property type="project" value="InterPro"/>
</dbReference>
<feature type="region of interest" description="Disordered" evidence="3">
    <location>
        <begin position="182"/>
        <end position="201"/>
    </location>
</feature>
<dbReference type="PANTHER" id="PTHR14430:SF0">
    <property type="entry name" value="SEC2P DOMAIN-CONTAINING PROTEIN"/>
    <property type="match status" value="1"/>
</dbReference>
<evidence type="ECO:0000313" key="6">
    <source>
        <dbReference type="Proteomes" id="UP001165120"/>
    </source>
</evidence>
<sequence>MSDSKDAGDGNQVLTESERVQIEITSISTKLIQSVEEKSALEEKFSNLKKKYEVSIKKLNNLEAIEKNYNEILKQNEKLKHQIVESRKQEEEANKEVERLSSDMEELSATLFDEANEKVKAANIEAHDFKLKNAKLSSILIERDDMIDYLNNELSNLKNIIQNFELKEKQLKRRSMMMSFSSQSFTNQNFNNDSTKDDDIYNRLNRSRSESVTTINALKLQQFQQQQQEQTLQPLDTQQKSLPNSVNPSPVPDSTEPSFTAKKARQQTQHQ</sequence>
<organism evidence="5 6">
    <name type="scientific">Candida boidinii</name>
    <name type="common">Yeast</name>
    <dbReference type="NCBI Taxonomy" id="5477"/>
    <lineage>
        <taxon>Eukaryota</taxon>
        <taxon>Fungi</taxon>
        <taxon>Dikarya</taxon>
        <taxon>Ascomycota</taxon>
        <taxon>Saccharomycotina</taxon>
        <taxon>Pichiomycetes</taxon>
        <taxon>Pichiales</taxon>
        <taxon>Pichiaceae</taxon>
        <taxon>Ogataea</taxon>
        <taxon>Ogataea/Candida clade</taxon>
    </lineage>
</organism>
<reference evidence="5" key="1">
    <citation type="submission" date="2023-04" db="EMBL/GenBank/DDBJ databases">
        <title>Candida boidinii NBRC 10035.</title>
        <authorList>
            <person name="Ichikawa N."/>
            <person name="Sato H."/>
            <person name="Tonouchi N."/>
        </authorList>
    </citation>
    <scope>NUCLEOTIDE SEQUENCE</scope>
    <source>
        <strain evidence="5">NBRC 10035</strain>
    </source>
</reference>
<accession>A0A9W6T7U7</accession>
<protein>
    <submittedName>
        <fullName evidence="5">Unnamed protein product</fullName>
    </submittedName>
</protein>
<dbReference type="InterPro" id="IPR009449">
    <property type="entry name" value="Sec2_N"/>
</dbReference>
<dbReference type="Gene3D" id="6.10.140.910">
    <property type="match status" value="1"/>
</dbReference>
<dbReference type="GO" id="GO:0051286">
    <property type="term" value="C:cell tip"/>
    <property type="evidence" value="ECO:0007669"/>
    <property type="project" value="TreeGrafter"/>
</dbReference>
<feature type="region of interest" description="Disordered" evidence="3">
    <location>
        <begin position="225"/>
        <end position="271"/>
    </location>
</feature>
<dbReference type="GO" id="GO:0070319">
    <property type="term" value="C:Golgi to plasma membrane transport vesicle"/>
    <property type="evidence" value="ECO:0007669"/>
    <property type="project" value="TreeGrafter"/>
</dbReference>
<evidence type="ECO:0000259" key="4">
    <source>
        <dbReference type="Pfam" id="PF06428"/>
    </source>
</evidence>
<feature type="domain" description="GDP/GTP exchange factor Sec2 N-terminal" evidence="4">
    <location>
        <begin position="39"/>
        <end position="164"/>
    </location>
</feature>
<dbReference type="Pfam" id="PF06428">
    <property type="entry name" value="Sec2p"/>
    <property type="match status" value="1"/>
</dbReference>
<dbReference type="GO" id="GO:0006887">
    <property type="term" value="P:exocytosis"/>
    <property type="evidence" value="ECO:0007669"/>
    <property type="project" value="TreeGrafter"/>
</dbReference>
<dbReference type="EMBL" id="BSXN01003272">
    <property type="protein sequence ID" value="GME78890.1"/>
    <property type="molecule type" value="Genomic_DNA"/>
</dbReference>
<evidence type="ECO:0000256" key="2">
    <source>
        <dbReference type="SAM" id="Coils"/>
    </source>
</evidence>
<proteinExistence type="predicted"/>
<dbReference type="PANTHER" id="PTHR14430">
    <property type="entry name" value="RABIN3-RELATED"/>
    <property type="match status" value="1"/>
</dbReference>
<gene>
    <name evidence="5" type="ORF">Cboi02_000595700</name>
</gene>
<keyword evidence="6" id="KW-1185">Reference proteome</keyword>
<dbReference type="SUPFAM" id="SSF144284">
    <property type="entry name" value="Sec2 N-terminal region"/>
    <property type="match status" value="1"/>
</dbReference>
<dbReference type="AlphaFoldDB" id="A0A9W6T7U7"/>
<feature type="coiled-coil region" evidence="2">
    <location>
        <begin position="31"/>
        <end position="110"/>
    </location>
</feature>